<keyword evidence="2" id="KW-1185">Reference proteome</keyword>
<dbReference type="AlphaFoldDB" id="A0A9D4B0A2"/>
<accession>A0A9D4B0A2</accession>
<organism evidence="1 2">
    <name type="scientific">Mauremys mutica</name>
    <name type="common">yellowpond turtle</name>
    <dbReference type="NCBI Taxonomy" id="74926"/>
    <lineage>
        <taxon>Eukaryota</taxon>
        <taxon>Metazoa</taxon>
        <taxon>Chordata</taxon>
        <taxon>Craniata</taxon>
        <taxon>Vertebrata</taxon>
        <taxon>Euteleostomi</taxon>
        <taxon>Archelosauria</taxon>
        <taxon>Testudinata</taxon>
        <taxon>Testudines</taxon>
        <taxon>Cryptodira</taxon>
        <taxon>Durocryptodira</taxon>
        <taxon>Testudinoidea</taxon>
        <taxon>Geoemydidae</taxon>
        <taxon>Geoemydinae</taxon>
        <taxon>Mauremys</taxon>
    </lineage>
</organism>
<comment type="caution">
    <text evidence="1">The sequence shown here is derived from an EMBL/GenBank/DDBJ whole genome shotgun (WGS) entry which is preliminary data.</text>
</comment>
<name>A0A9D4B0A2_9SAUR</name>
<dbReference type="Proteomes" id="UP000827986">
    <property type="component" value="Unassembled WGS sequence"/>
</dbReference>
<dbReference type="EMBL" id="JAHDVG010000466">
    <property type="protein sequence ID" value="KAH1183237.1"/>
    <property type="molecule type" value="Genomic_DNA"/>
</dbReference>
<gene>
    <name evidence="1" type="ORF">KIL84_004729</name>
</gene>
<protein>
    <submittedName>
        <fullName evidence="1">Uncharacterized protein</fullName>
    </submittedName>
</protein>
<dbReference type="PROSITE" id="PS51257">
    <property type="entry name" value="PROKAR_LIPOPROTEIN"/>
    <property type="match status" value="1"/>
</dbReference>
<evidence type="ECO:0000313" key="2">
    <source>
        <dbReference type="Proteomes" id="UP000827986"/>
    </source>
</evidence>
<reference evidence="1" key="1">
    <citation type="submission" date="2021-09" db="EMBL/GenBank/DDBJ databases">
        <title>The genome of Mauremys mutica provides insights into the evolution of semi-aquatic lifestyle.</title>
        <authorList>
            <person name="Gong S."/>
            <person name="Gao Y."/>
        </authorList>
    </citation>
    <scope>NUCLEOTIDE SEQUENCE</scope>
    <source>
        <strain evidence="1">MM-2020</strain>
        <tissue evidence="1">Muscle</tissue>
    </source>
</reference>
<sequence length="118" mass="13310">MFSKVVWYPLTSYRSTMVLHLSLTCSFTSCQYQGELHGLSRKPDPLKWVYTQSTNVSLCKRGRKNIILCSNESGAVALRISLYSSCVKSLQKDFNTLLKQKTHSVNLKSFVSSTSFSS</sequence>
<evidence type="ECO:0000313" key="1">
    <source>
        <dbReference type="EMBL" id="KAH1183237.1"/>
    </source>
</evidence>
<proteinExistence type="predicted"/>